<sequence length="89" mass="10064">MNKTRNNKCLNRQIDLGSLHHLGLIFISDSISTSETTDFGPSLLLLLEIHFSCCYITLQDVLHVPTISKRLVYADNFEQGMLEGRTIVL</sequence>
<accession>A0A9R1VGK9</accession>
<organism evidence="1 2">
    <name type="scientific">Lactuca sativa</name>
    <name type="common">Garden lettuce</name>
    <dbReference type="NCBI Taxonomy" id="4236"/>
    <lineage>
        <taxon>Eukaryota</taxon>
        <taxon>Viridiplantae</taxon>
        <taxon>Streptophyta</taxon>
        <taxon>Embryophyta</taxon>
        <taxon>Tracheophyta</taxon>
        <taxon>Spermatophyta</taxon>
        <taxon>Magnoliopsida</taxon>
        <taxon>eudicotyledons</taxon>
        <taxon>Gunneridae</taxon>
        <taxon>Pentapetalae</taxon>
        <taxon>asterids</taxon>
        <taxon>campanulids</taxon>
        <taxon>Asterales</taxon>
        <taxon>Asteraceae</taxon>
        <taxon>Cichorioideae</taxon>
        <taxon>Cichorieae</taxon>
        <taxon>Lactucinae</taxon>
        <taxon>Lactuca</taxon>
    </lineage>
</organism>
<proteinExistence type="predicted"/>
<dbReference type="AlphaFoldDB" id="A0A9R1VGK9"/>
<comment type="caution">
    <text evidence="1">The sequence shown here is derived from an EMBL/GenBank/DDBJ whole genome shotgun (WGS) entry which is preliminary data.</text>
</comment>
<name>A0A9R1VGK9_LACSA</name>
<keyword evidence="2" id="KW-1185">Reference proteome</keyword>
<evidence type="ECO:0000313" key="2">
    <source>
        <dbReference type="Proteomes" id="UP000235145"/>
    </source>
</evidence>
<reference evidence="1 2" key="1">
    <citation type="journal article" date="2017" name="Nat. Commun.">
        <title>Genome assembly with in vitro proximity ligation data and whole-genome triplication in lettuce.</title>
        <authorList>
            <person name="Reyes-Chin-Wo S."/>
            <person name="Wang Z."/>
            <person name="Yang X."/>
            <person name="Kozik A."/>
            <person name="Arikit S."/>
            <person name="Song C."/>
            <person name="Xia L."/>
            <person name="Froenicke L."/>
            <person name="Lavelle D.O."/>
            <person name="Truco M.J."/>
            <person name="Xia R."/>
            <person name="Zhu S."/>
            <person name="Xu C."/>
            <person name="Xu H."/>
            <person name="Xu X."/>
            <person name="Cox K."/>
            <person name="Korf I."/>
            <person name="Meyers B.C."/>
            <person name="Michelmore R.W."/>
        </authorList>
    </citation>
    <scope>NUCLEOTIDE SEQUENCE [LARGE SCALE GENOMIC DNA]</scope>
    <source>
        <strain evidence="2">cv. Salinas</strain>
        <tissue evidence="1">Seedlings</tissue>
    </source>
</reference>
<evidence type="ECO:0000313" key="1">
    <source>
        <dbReference type="EMBL" id="KAJ0205738.1"/>
    </source>
</evidence>
<dbReference type="EMBL" id="NBSK02000005">
    <property type="protein sequence ID" value="KAJ0205738.1"/>
    <property type="molecule type" value="Genomic_DNA"/>
</dbReference>
<dbReference type="Proteomes" id="UP000235145">
    <property type="component" value="Unassembled WGS sequence"/>
</dbReference>
<protein>
    <submittedName>
        <fullName evidence="1">Uncharacterized protein</fullName>
    </submittedName>
</protein>
<gene>
    <name evidence="1" type="ORF">LSAT_V11C500286600</name>
</gene>